<dbReference type="RefSeq" id="XP_004350139.1">
    <property type="nucleotide sequence ID" value="XM_004350089.1"/>
</dbReference>
<dbReference type="AlphaFoldDB" id="F4QFC8"/>
<protein>
    <submittedName>
        <fullName evidence="2">Uncharacterized protein</fullName>
    </submittedName>
</protein>
<feature type="compositionally biased region" description="Basic residues" evidence="1">
    <location>
        <begin position="30"/>
        <end position="45"/>
    </location>
</feature>
<proteinExistence type="predicted"/>
<evidence type="ECO:0000256" key="1">
    <source>
        <dbReference type="SAM" id="MobiDB-lite"/>
    </source>
</evidence>
<dbReference type="KEGG" id="dfa:DFA_11196"/>
<name>F4QFC8_CACFS</name>
<organism evidence="2 3">
    <name type="scientific">Cavenderia fasciculata</name>
    <name type="common">Slime mold</name>
    <name type="synonym">Dictyostelium fasciculatum</name>
    <dbReference type="NCBI Taxonomy" id="261658"/>
    <lineage>
        <taxon>Eukaryota</taxon>
        <taxon>Amoebozoa</taxon>
        <taxon>Evosea</taxon>
        <taxon>Eumycetozoa</taxon>
        <taxon>Dictyostelia</taxon>
        <taxon>Acytosteliales</taxon>
        <taxon>Cavenderiaceae</taxon>
        <taxon>Cavenderia</taxon>
    </lineage>
</organism>
<keyword evidence="3" id="KW-1185">Reference proteome</keyword>
<dbReference type="Proteomes" id="UP000007797">
    <property type="component" value="Unassembled WGS sequence"/>
</dbReference>
<dbReference type="EMBL" id="GL883029">
    <property type="protein sequence ID" value="EGG13435.1"/>
    <property type="molecule type" value="Genomic_DNA"/>
</dbReference>
<evidence type="ECO:0000313" key="3">
    <source>
        <dbReference type="Proteomes" id="UP000007797"/>
    </source>
</evidence>
<evidence type="ECO:0000313" key="2">
    <source>
        <dbReference type="EMBL" id="EGG13435.1"/>
    </source>
</evidence>
<feature type="region of interest" description="Disordered" evidence="1">
    <location>
        <begin position="1"/>
        <end position="55"/>
    </location>
</feature>
<gene>
    <name evidence="2" type="ORF">DFA_11196</name>
</gene>
<accession>F4QFC8</accession>
<sequence>MVNQDNEVVKVDLNETDDTLTHKISTTTEKKKKKNKNKNRKKKKKSPLDEPSTLNDELNYTYNYGNVINVKVDTSKPWTEATLGKYLKDSGFVKGSYNTPSNKAQMTPFYVKFANKLLSRSLSQLSNCLISFPLPEAGNGKDDLEKAYDSIGSPMFEGIMLPFLPPSDMMMGTLLVVAAYVMGFPRFGRGSIPDVIKTTLVQFCSEIPRDLPDLSAKIKDTFNRFFGHVDNQLKVVWDKNTMTQYLLNNGIRKYSTTKYPPAQDNFNIIIELCRMIKKTIIRSNPDNYIRRFTQETSLELVNVIPNETVESALDRLGRMSVPSWNPEKGWPLDQTLRQCILGVTLLAFETGVVNYIHPGLIDGCIKKEIVAVLEFPCFDDVDDLPTASNRINSILADVIINHVYYIEEFKKFVDQDTFDYCPTRLNINYSDDD</sequence>
<dbReference type="GeneID" id="14865675"/>
<reference evidence="3" key="1">
    <citation type="journal article" date="2011" name="Genome Res.">
        <title>Phylogeny-wide analysis of social amoeba genomes highlights ancient origins for complex intercellular communication.</title>
        <authorList>
            <person name="Heidel A.J."/>
            <person name="Lawal H.M."/>
            <person name="Felder M."/>
            <person name="Schilde C."/>
            <person name="Helps N.R."/>
            <person name="Tunggal B."/>
            <person name="Rivero F."/>
            <person name="John U."/>
            <person name="Schleicher M."/>
            <person name="Eichinger L."/>
            <person name="Platzer M."/>
            <person name="Noegel A.A."/>
            <person name="Schaap P."/>
            <person name="Gloeckner G."/>
        </authorList>
    </citation>
    <scope>NUCLEOTIDE SEQUENCE [LARGE SCALE GENOMIC DNA]</scope>
    <source>
        <strain evidence="3">SH3</strain>
    </source>
</reference>